<dbReference type="InterPro" id="IPR024651">
    <property type="entry name" value="FAD-SLDH_ssu"/>
</dbReference>
<dbReference type="RefSeq" id="WP_208725685.1">
    <property type="nucleotide sequence ID" value="NZ_CP024637.1"/>
</dbReference>
<dbReference type="EMBL" id="CP024637">
    <property type="protein sequence ID" value="QGR09173.1"/>
    <property type="molecule type" value="Genomic_DNA"/>
</dbReference>
<evidence type="ECO:0000313" key="3">
    <source>
        <dbReference type="EMBL" id="QGR09173.1"/>
    </source>
</evidence>
<dbReference type="EMBL" id="JAUOOM010000009">
    <property type="protein sequence ID" value="MDO6407203.1"/>
    <property type="molecule type" value="Genomic_DNA"/>
</dbReference>
<feature type="transmembrane region" description="Helical" evidence="1">
    <location>
        <begin position="20"/>
        <end position="42"/>
    </location>
</feature>
<dbReference type="InterPro" id="IPR006311">
    <property type="entry name" value="TAT_signal"/>
</dbReference>
<dbReference type="PROSITE" id="PS51318">
    <property type="entry name" value="TAT"/>
    <property type="match status" value="1"/>
</dbReference>
<dbReference type="Proteomes" id="UP000424872">
    <property type="component" value="Plasmid pMSR2A"/>
</dbReference>
<reference evidence="4" key="1">
    <citation type="submission" date="2017-11" db="EMBL/GenBank/DDBJ databases">
        <title>Genome sequence of Pantoea sp. MSR2.</title>
        <authorList>
            <person name="Nascimento F.X."/>
        </authorList>
    </citation>
    <scope>NUCLEOTIDE SEQUENCE [LARGE SCALE GENOMIC DNA]</scope>
    <source>
        <strain evidence="4">MSR2</strain>
        <plasmid evidence="4">pmsr2a</plasmid>
    </source>
</reference>
<keyword evidence="1" id="KW-1133">Transmembrane helix</keyword>
<dbReference type="Proteomes" id="UP001171299">
    <property type="component" value="Unassembled WGS sequence"/>
</dbReference>
<keyword evidence="5" id="KW-1185">Reference proteome</keyword>
<geneLocation type="plasmid" evidence="4">
    <name>pmsr2a</name>
</geneLocation>
<evidence type="ECO:0000313" key="5">
    <source>
        <dbReference type="Proteomes" id="UP001171299"/>
    </source>
</evidence>
<keyword evidence="1" id="KW-0472">Membrane</keyword>
<reference evidence="2" key="3">
    <citation type="submission" date="2023-07" db="EMBL/GenBank/DDBJ databases">
        <title>The extreme plant-growth-promoting properties of Pantoea phytobeneficialis PF55 revealed by functional and genomic analysis.</title>
        <authorList>
            <person name="Nascimento F.X."/>
            <person name="Marcio R.J."/>
        </authorList>
    </citation>
    <scope>NUCLEOTIDE SEQUENCE</scope>
    <source>
        <strain evidence="2">PF55</strain>
    </source>
</reference>
<protein>
    <submittedName>
        <fullName evidence="2">Sugar dehydrogenase complex small subunit</fullName>
    </submittedName>
</protein>
<reference evidence="3" key="2">
    <citation type="journal article" date="2020" name="Environ. Microbiol.">
        <title>The extreme plant-growth-promoting properties of Pantoea phytobeneficialis MSR2 revealed by functional and genomic analysis.</title>
        <authorList>
            <person name="Nascimento F.X."/>
            <person name="Hernandez A.G."/>
            <person name="Glick B.R."/>
            <person name="Rossi M.J."/>
        </authorList>
    </citation>
    <scope>NUCLEOTIDE SEQUENCE</scope>
    <source>
        <strain evidence="3">MSR2</strain>
    </source>
</reference>
<proteinExistence type="predicted"/>
<dbReference type="Pfam" id="PF12318">
    <property type="entry name" value="FAD-SLDH"/>
    <property type="match status" value="1"/>
</dbReference>
<gene>
    <name evidence="3" type="ORF">CTZ24_22250</name>
    <name evidence="2" type="ORF">Q3404_11500</name>
</gene>
<organism evidence="3 4">
    <name type="scientific">Pantoea phytobeneficialis</name>
    <dbReference type="NCBI Taxonomy" id="2052056"/>
    <lineage>
        <taxon>Bacteria</taxon>
        <taxon>Pseudomonadati</taxon>
        <taxon>Pseudomonadota</taxon>
        <taxon>Gammaproteobacteria</taxon>
        <taxon>Enterobacterales</taxon>
        <taxon>Erwiniaceae</taxon>
        <taxon>Pantoea</taxon>
    </lineage>
</organism>
<evidence type="ECO:0000313" key="2">
    <source>
        <dbReference type="EMBL" id="MDO6407203.1"/>
    </source>
</evidence>
<evidence type="ECO:0000313" key="4">
    <source>
        <dbReference type="Proteomes" id="UP000424872"/>
    </source>
</evidence>
<keyword evidence="1" id="KW-0812">Transmembrane</keyword>
<sequence length="179" mass="19612">MLQSDDLSVGKIQLSRRKVLLSGAVIIAGGLVTSALPSFAMAQPSKSFVPFMQISRLLVNHQLDDAVGQRMLALLESEEQGLPDNIKQLLTIARAHNAFKVEDFFPAIPQGALQDLAHKIIFGWYTGSLAPTRSAKTFAYEQALTWHTTLDVITIPSYGISGPNNWQRANTPVLPVPQF</sequence>
<dbReference type="KEGG" id="ppho:CTZ24_22250"/>
<keyword evidence="3" id="KW-0614">Plasmid</keyword>
<dbReference type="AlphaFoldDB" id="A0AAP9H9J3"/>
<geneLocation type="plasmid" evidence="3">
    <name>pMSR2A</name>
</geneLocation>
<name>A0AAP9H9J3_9GAMM</name>
<accession>A0AAP9H9J3</accession>
<evidence type="ECO:0000256" key="1">
    <source>
        <dbReference type="SAM" id="Phobius"/>
    </source>
</evidence>